<dbReference type="OrthoDB" id="9812120at2"/>
<sequence length="373" mass="41168">MKKILRTGACFAAIPALLLTGCSQSVTSSNQESMMHQKTELSFKEQHYAIADAASSPRFANQASYQAIEPSQSAQPLESNYTEEQMAEMPRTQAHGGDTERSVPLGQTLTKGAEDTTDGPLKDHRIVSYYGHPNSVNMGILGEHSPEVFMDKLLEQTKAYSELDPERPAIPAIELISTVAQRSPGEDGDYIVPTPDEAIEEYAQLAEEHNALLILDVQLAGDTVMNQVKSLEKYLKMPHVHLAIDTEFQVKEGQVPGVDLGTVDGEKIQEAIKYVSDLTEENGLPDKFVIVHQFAEKVLTNKDAIQPTDNVEVVLNFDGHGIAGIKRAGYNEHVQKQPIQYGGFKVFYKKDEPLMTPKDVLELDPAPAFVNYQ</sequence>
<feature type="signal peptide" evidence="2">
    <location>
        <begin position="1"/>
        <end position="28"/>
    </location>
</feature>
<dbReference type="RefSeq" id="WP_148939807.1">
    <property type="nucleotide sequence ID" value="NZ_VTEI01000005.1"/>
</dbReference>
<evidence type="ECO:0000256" key="2">
    <source>
        <dbReference type="SAM" id="SignalP"/>
    </source>
</evidence>
<proteinExistence type="predicted"/>
<evidence type="ECO:0000256" key="1">
    <source>
        <dbReference type="SAM" id="MobiDB-lite"/>
    </source>
</evidence>
<evidence type="ECO:0000313" key="3">
    <source>
        <dbReference type="EMBL" id="TYS16570.1"/>
    </source>
</evidence>
<protein>
    <recommendedName>
        <fullName evidence="5">Lipoprotein</fullName>
    </recommendedName>
</protein>
<dbReference type="EMBL" id="VTEI01000005">
    <property type="protein sequence ID" value="TYS16570.1"/>
    <property type="molecule type" value="Genomic_DNA"/>
</dbReference>
<reference evidence="3 4" key="1">
    <citation type="submission" date="2019-08" db="EMBL/GenBank/DDBJ databases">
        <title>Bacillus genomes from the desert of Cuatro Cienegas, Coahuila.</title>
        <authorList>
            <person name="Olmedo-Alvarez G."/>
        </authorList>
    </citation>
    <scope>NUCLEOTIDE SEQUENCE [LARGE SCALE GENOMIC DNA]</scope>
    <source>
        <strain evidence="3 4">CH34_1T</strain>
    </source>
</reference>
<comment type="caution">
    <text evidence="3">The sequence shown here is derived from an EMBL/GenBank/DDBJ whole genome shotgun (WGS) entry which is preliminary data.</text>
</comment>
<keyword evidence="2" id="KW-0732">Signal</keyword>
<feature type="chain" id="PRO_5039168736" description="Lipoprotein" evidence="2">
    <location>
        <begin position="29"/>
        <end position="373"/>
    </location>
</feature>
<dbReference type="Proteomes" id="UP000322267">
    <property type="component" value="Unassembled WGS sequence"/>
</dbReference>
<gene>
    <name evidence="3" type="ORF">FZC78_11265</name>
</gene>
<evidence type="ECO:0000313" key="4">
    <source>
        <dbReference type="Proteomes" id="UP000322267"/>
    </source>
</evidence>
<accession>A0A5D4NRQ0</accession>
<dbReference type="PROSITE" id="PS51257">
    <property type="entry name" value="PROKAR_LIPOPROTEIN"/>
    <property type="match status" value="1"/>
</dbReference>
<evidence type="ECO:0008006" key="5">
    <source>
        <dbReference type="Google" id="ProtNLM"/>
    </source>
</evidence>
<dbReference type="AlphaFoldDB" id="A0A5D4NRQ0"/>
<organism evidence="3 4">
    <name type="scientific">Rossellomorea vietnamensis</name>
    <dbReference type="NCBI Taxonomy" id="218284"/>
    <lineage>
        <taxon>Bacteria</taxon>
        <taxon>Bacillati</taxon>
        <taxon>Bacillota</taxon>
        <taxon>Bacilli</taxon>
        <taxon>Bacillales</taxon>
        <taxon>Bacillaceae</taxon>
        <taxon>Rossellomorea</taxon>
    </lineage>
</organism>
<name>A0A5D4NRQ0_9BACI</name>
<feature type="region of interest" description="Disordered" evidence="1">
    <location>
        <begin position="88"/>
        <end position="120"/>
    </location>
</feature>